<dbReference type="PANTHER" id="PTHR12371">
    <property type="entry name" value="TRANSLOCATION ASSOCIATED MEMBRANE PROTEIN"/>
    <property type="match status" value="1"/>
</dbReference>
<keyword evidence="6 10" id="KW-1133">Transmembrane helix</keyword>
<protein>
    <recommendedName>
        <fullName evidence="11">TLC domain-containing protein</fullName>
    </recommendedName>
</protein>
<keyword evidence="7 8" id="KW-0472">Membrane</keyword>
<dbReference type="GO" id="GO:0045048">
    <property type="term" value="P:protein insertion into ER membrane"/>
    <property type="evidence" value="ECO:0007669"/>
    <property type="project" value="TreeGrafter"/>
</dbReference>
<evidence type="ECO:0000256" key="4">
    <source>
        <dbReference type="ARBA" id="ARBA00022692"/>
    </source>
</evidence>
<feature type="transmembrane region" description="Helical" evidence="10">
    <location>
        <begin position="67"/>
        <end position="84"/>
    </location>
</feature>
<comment type="caution">
    <text evidence="12">The sequence shown here is derived from an EMBL/GenBank/DDBJ whole genome shotgun (WGS) entry which is preliminary data.</text>
</comment>
<sequence>MSMFWGIYNIINESLIPNLSSLWEDYPHVLMPFWTKLFLIIQICYWLHDFPELYFQGVKKELIPSRILHASIFLISVSFAYVGGLSKLCIVLLIIHYSTDIFFHAARALHLAEYTKLASFGFTIWNILFLPVRMTCIILPFLVLHYGLGKHSVSKIDFSTGNFNTPTIRFAAMAIIFISQAYMVWNFITFHQRIRRDKHSASKGGSWFGTSQEKRKEKKKAKKDEDETSDTGVDSADQNSHRELRRRKTNKARS</sequence>
<evidence type="ECO:0000256" key="10">
    <source>
        <dbReference type="SAM" id="Phobius"/>
    </source>
</evidence>
<dbReference type="SMART" id="SM00724">
    <property type="entry name" value="TLC"/>
    <property type="match status" value="1"/>
</dbReference>
<feature type="region of interest" description="Disordered" evidence="9">
    <location>
        <begin position="200"/>
        <end position="254"/>
    </location>
</feature>
<feature type="transmembrane region" description="Helical" evidence="10">
    <location>
        <begin position="168"/>
        <end position="188"/>
    </location>
</feature>
<gene>
    <name evidence="12" type="ORF">P879_08077</name>
</gene>
<dbReference type="GO" id="GO:0006616">
    <property type="term" value="P:SRP-dependent cotranslational protein targeting to membrane, translocation"/>
    <property type="evidence" value="ECO:0007669"/>
    <property type="project" value="InterPro"/>
</dbReference>
<feature type="domain" description="TLC" evidence="11">
    <location>
        <begin position="1"/>
        <end position="198"/>
    </location>
</feature>
<dbReference type="InterPro" id="IPR016447">
    <property type="entry name" value="Translocation_assoc_membrane"/>
</dbReference>
<evidence type="ECO:0000259" key="11">
    <source>
        <dbReference type="PROSITE" id="PS50922"/>
    </source>
</evidence>
<evidence type="ECO:0000313" key="12">
    <source>
        <dbReference type="EMBL" id="KAF8563693.1"/>
    </source>
</evidence>
<comment type="similarity">
    <text evidence="2">Belongs to the TRAM family.</text>
</comment>
<keyword evidence="13" id="KW-1185">Reference proteome</keyword>
<evidence type="ECO:0000256" key="1">
    <source>
        <dbReference type="ARBA" id="ARBA00004141"/>
    </source>
</evidence>
<evidence type="ECO:0000256" key="3">
    <source>
        <dbReference type="ARBA" id="ARBA00022448"/>
    </source>
</evidence>
<dbReference type="EMBL" id="JTDF01011009">
    <property type="protein sequence ID" value="KAF8563693.1"/>
    <property type="molecule type" value="Genomic_DNA"/>
</dbReference>
<keyword evidence="4 8" id="KW-0812">Transmembrane</keyword>
<name>A0A8T0D787_9TREM</name>
<evidence type="ECO:0000256" key="2">
    <source>
        <dbReference type="ARBA" id="ARBA00005999"/>
    </source>
</evidence>
<evidence type="ECO:0000256" key="9">
    <source>
        <dbReference type="SAM" id="MobiDB-lite"/>
    </source>
</evidence>
<dbReference type="OrthoDB" id="3053196at2759"/>
<dbReference type="GO" id="GO:0005789">
    <property type="term" value="C:endoplasmic reticulum membrane"/>
    <property type="evidence" value="ECO:0007669"/>
    <property type="project" value="TreeGrafter"/>
</dbReference>
<reference evidence="12 13" key="1">
    <citation type="submission" date="2019-07" db="EMBL/GenBank/DDBJ databases">
        <title>Annotation for the trematode Paragonimus westermani.</title>
        <authorList>
            <person name="Choi Y.-J."/>
        </authorList>
    </citation>
    <scope>NUCLEOTIDE SEQUENCE [LARGE SCALE GENOMIC DNA]</scope>
    <source>
        <strain evidence="12">180907_Pwestermani</strain>
    </source>
</reference>
<keyword evidence="3" id="KW-0813">Transport</keyword>
<comment type="subcellular location">
    <subcellularLocation>
        <location evidence="1">Membrane</location>
        <topology evidence="1">Multi-pass membrane protein</topology>
    </subcellularLocation>
</comment>
<feature type="compositionally biased region" description="Basic residues" evidence="9">
    <location>
        <begin position="243"/>
        <end position="254"/>
    </location>
</feature>
<dbReference type="PANTHER" id="PTHR12371:SF11">
    <property type="entry name" value="TRANSLOCATING CHAIN-ASSOCIATED MEMBRANE PROTEIN"/>
    <property type="match status" value="1"/>
</dbReference>
<evidence type="ECO:0000256" key="8">
    <source>
        <dbReference type="PROSITE-ProRule" id="PRU00205"/>
    </source>
</evidence>
<feature type="transmembrane region" description="Helical" evidence="10">
    <location>
        <begin position="124"/>
        <end position="148"/>
    </location>
</feature>
<accession>A0A8T0D787</accession>
<evidence type="ECO:0000256" key="7">
    <source>
        <dbReference type="ARBA" id="ARBA00023136"/>
    </source>
</evidence>
<evidence type="ECO:0000313" key="13">
    <source>
        <dbReference type="Proteomes" id="UP000699462"/>
    </source>
</evidence>
<dbReference type="Pfam" id="PF03798">
    <property type="entry name" value="TRAM_LAG1_CLN8"/>
    <property type="match status" value="1"/>
</dbReference>
<proteinExistence type="inferred from homology"/>
<dbReference type="InterPro" id="IPR006634">
    <property type="entry name" value="TLC-dom"/>
</dbReference>
<dbReference type="Proteomes" id="UP000699462">
    <property type="component" value="Unassembled WGS sequence"/>
</dbReference>
<organism evidence="12 13">
    <name type="scientific">Paragonimus westermani</name>
    <dbReference type="NCBI Taxonomy" id="34504"/>
    <lineage>
        <taxon>Eukaryota</taxon>
        <taxon>Metazoa</taxon>
        <taxon>Spiralia</taxon>
        <taxon>Lophotrochozoa</taxon>
        <taxon>Platyhelminthes</taxon>
        <taxon>Trematoda</taxon>
        <taxon>Digenea</taxon>
        <taxon>Plagiorchiida</taxon>
        <taxon>Troglotremata</taxon>
        <taxon>Troglotrematidae</taxon>
        <taxon>Paragonimus</taxon>
    </lineage>
</organism>
<dbReference type="AlphaFoldDB" id="A0A8T0D787"/>
<evidence type="ECO:0000256" key="6">
    <source>
        <dbReference type="ARBA" id="ARBA00022989"/>
    </source>
</evidence>
<keyword evidence="5" id="KW-0653">Protein transport</keyword>
<dbReference type="PROSITE" id="PS50922">
    <property type="entry name" value="TLC"/>
    <property type="match status" value="1"/>
</dbReference>
<evidence type="ECO:0000256" key="5">
    <source>
        <dbReference type="ARBA" id="ARBA00022927"/>
    </source>
</evidence>